<dbReference type="FunFam" id="3.40.640.10:FF:000004">
    <property type="entry name" value="Acetylornithine aminotransferase"/>
    <property type="match status" value="1"/>
</dbReference>
<dbReference type="InterPro" id="IPR015421">
    <property type="entry name" value="PyrdxlP-dep_Trfase_major"/>
</dbReference>
<evidence type="ECO:0000256" key="3">
    <source>
        <dbReference type="ARBA" id="ARBA00005063"/>
    </source>
</evidence>
<evidence type="ECO:0000313" key="15">
    <source>
        <dbReference type="Proteomes" id="UP001190491"/>
    </source>
</evidence>
<comment type="pathway">
    <text evidence="3 11">Cofactor biosynthesis; biotin biosynthesis; 7,8-diaminononanoate from 8-amino-7-oxononanoate (SAM route): step 1/1.</text>
</comment>
<dbReference type="Pfam" id="PF00202">
    <property type="entry name" value="Aminotran_3"/>
    <property type="match status" value="1"/>
</dbReference>
<accession>A0AAD2C3V0</accession>
<dbReference type="NCBIfam" id="NF004624">
    <property type="entry name" value="PRK05964.1"/>
    <property type="match status" value="1"/>
</dbReference>
<dbReference type="EMBL" id="CAUDKO010000008">
    <property type="protein sequence ID" value="CAJ0883732.1"/>
    <property type="molecule type" value="Genomic_DNA"/>
</dbReference>
<comment type="catalytic activity">
    <reaction evidence="9 11">
        <text>(8S)-8-amino-7-oxononanoate + S-adenosyl-L-methionine = S-adenosyl-4-methylsulfanyl-2-oxobutanoate + (7R,8S)-7,8-diammoniononanoate</text>
        <dbReference type="Rhea" id="RHEA:16861"/>
        <dbReference type="ChEBI" id="CHEBI:16490"/>
        <dbReference type="ChEBI" id="CHEBI:59789"/>
        <dbReference type="ChEBI" id="CHEBI:149468"/>
        <dbReference type="ChEBI" id="CHEBI:149469"/>
        <dbReference type="EC" id="2.6.1.62"/>
    </reaction>
</comment>
<sequence>MAYPPIPVPADGAPSANTAWQARSRAAVWHPCTQNARLDAMPPLPIARGQGPWLIDFDGKRYLDGTSSWWVNLFGHANPHINAALKTQLDSLEHVMLAGATHRPAVELAERLIELTGGVLGHSFFGSDGASAVEIALKMSFHAHRNAGQGARSRFVCLEHGYHGETLGALGVTDVAIFRDAYDPLILQSHRVPSPDARLAGPGETAADVAERALAALRDCLSTHAGTIAAVIIEPLVQCAAGMAMHDVSYLRGVRALCDEFGVHWIADEIAVGCGRTGTFFACEQAGVWPDLLCLSKGISGGYLPLSIVLSRDAIYDAFNDDAPVRSFLHSHSYTGNPLACRAALATLDLFAEEDVFARNRVTAARIAQALAPLSHDARFAHLRQTGMITAFDVHPDVAGARFAERFALTARTHGLLLRPIGNTVYLLPPYVLSDEETDTLVERTLQTLEDTLAQATGETEGHTYAIA</sequence>
<feature type="binding site" evidence="11">
    <location>
        <position position="162"/>
    </location>
    <ligand>
        <name>substrate</name>
    </ligand>
</feature>
<dbReference type="EC" id="2.6.1.62" evidence="11"/>
<feature type="binding site" evidence="11">
    <location>
        <position position="297"/>
    </location>
    <ligand>
        <name>substrate</name>
    </ligand>
</feature>
<evidence type="ECO:0000256" key="10">
    <source>
        <dbReference type="ARBA" id="ARBA00049111"/>
    </source>
</evidence>
<organism evidence="12 15">
    <name type="scientific">Ralstonia flatus</name>
    <dbReference type="NCBI Taxonomy" id="3058601"/>
    <lineage>
        <taxon>Bacteria</taxon>
        <taxon>Pseudomonadati</taxon>
        <taxon>Pseudomonadota</taxon>
        <taxon>Betaproteobacteria</taxon>
        <taxon>Burkholderiales</taxon>
        <taxon>Burkholderiaceae</taxon>
        <taxon>Ralstonia</taxon>
    </lineage>
</organism>
<reference evidence="12 14" key="1">
    <citation type="submission" date="2023-07" db="EMBL/GenBank/DDBJ databases">
        <authorList>
            <person name="Peeters C."/>
        </authorList>
    </citation>
    <scope>NUCLEOTIDE SEQUENCE</scope>
    <source>
        <strain evidence="13 14">LMG 32965</strain>
        <strain evidence="12">R-77567</strain>
    </source>
</reference>
<protein>
    <recommendedName>
        <fullName evidence="11">Adenosylmethionine-8-amino-7-oxononanoate aminotransferase</fullName>
        <ecNumber evidence="11">2.6.1.62</ecNumber>
    </recommendedName>
    <alternativeName>
        <fullName evidence="11">7,8-diamino-pelargonic acid aminotransferase</fullName>
        <shortName evidence="11">DAPA AT</shortName>
        <shortName evidence="11">DAPA aminotransferase</shortName>
    </alternativeName>
    <alternativeName>
        <fullName evidence="11">7,8-diaminononanoate synthase</fullName>
        <shortName evidence="11">DANS</shortName>
    </alternativeName>
    <alternativeName>
        <fullName evidence="11">Diaminopelargonic acid synthase</fullName>
    </alternativeName>
</protein>
<comment type="cofactor">
    <cofactor evidence="1 11">
        <name>pyridoxal 5'-phosphate</name>
        <dbReference type="ChEBI" id="CHEBI:597326"/>
    </cofactor>
</comment>
<keyword evidence="5 11" id="KW-0808">Transferase</keyword>
<feature type="site" description="Participates in the substrate recognition with KAPA and in a stacking interaction with the adenine ring of SAM" evidence="11">
    <location>
        <position position="32"/>
    </location>
</feature>
<evidence type="ECO:0000256" key="9">
    <source>
        <dbReference type="ARBA" id="ARBA00048449"/>
    </source>
</evidence>
<proteinExistence type="inferred from homology"/>
<dbReference type="GO" id="GO:0030170">
    <property type="term" value="F:pyridoxal phosphate binding"/>
    <property type="evidence" value="ECO:0007669"/>
    <property type="project" value="UniProtKB-UniRule"/>
</dbReference>
<dbReference type="InterPro" id="IPR015422">
    <property type="entry name" value="PyrdxlP-dep_Trfase_small"/>
</dbReference>
<dbReference type="GO" id="GO:0045303">
    <property type="term" value="F:diaminobutyrate-2-oxoglutarate transaminase activity"/>
    <property type="evidence" value="ECO:0007669"/>
    <property type="project" value="UniProtKB-EC"/>
</dbReference>
<dbReference type="PANTHER" id="PTHR42684">
    <property type="entry name" value="ADENOSYLMETHIONINE-8-AMINO-7-OXONONANOATE AMINOTRANSFERASE"/>
    <property type="match status" value="1"/>
</dbReference>
<dbReference type="GO" id="GO:0005737">
    <property type="term" value="C:cytoplasm"/>
    <property type="evidence" value="ECO:0007669"/>
    <property type="project" value="UniProtKB-SubCell"/>
</dbReference>
<evidence type="ECO:0000256" key="5">
    <source>
        <dbReference type="ARBA" id="ARBA00022679"/>
    </source>
</evidence>
<dbReference type="GO" id="GO:0004015">
    <property type="term" value="F:adenosylmethionine-8-amino-7-oxononanoate transaminase activity"/>
    <property type="evidence" value="ECO:0007669"/>
    <property type="project" value="UniProtKB-UniRule"/>
</dbReference>
<dbReference type="AlphaFoldDB" id="A0AAD2C3V0"/>
<dbReference type="InterPro" id="IPR049704">
    <property type="entry name" value="Aminotrans_3_PPA_site"/>
</dbReference>
<name>A0AAD2C3V0_9RALS</name>
<comment type="pathway">
    <text evidence="2">Amine and polyamine biosynthesis; ectoine biosynthesis; L-ectoine from L-aspartate 4-semialdehyde: step 1/3.</text>
</comment>
<feature type="binding site" evidence="11">
    <location>
        <begin position="332"/>
        <end position="333"/>
    </location>
    <ligand>
        <name>pyridoxal 5'-phosphate</name>
        <dbReference type="ChEBI" id="CHEBI:597326"/>
    </ligand>
</feature>
<feature type="binding site" evidence="11">
    <location>
        <position position="331"/>
    </location>
    <ligand>
        <name>substrate</name>
    </ligand>
</feature>
<comment type="catalytic activity">
    <reaction evidence="10">
        <text>L-2,4-diaminobutanoate + 2-oxoglutarate = L-aspartate 4-semialdehyde + L-glutamate</text>
        <dbReference type="Rhea" id="RHEA:11160"/>
        <dbReference type="ChEBI" id="CHEBI:16810"/>
        <dbReference type="ChEBI" id="CHEBI:29985"/>
        <dbReference type="ChEBI" id="CHEBI:58761"/>
        <dbReference type="ChEBI" id="CHEBI:537519"/>
        <dbReference type="EC" id="2.6.1.76"/>
    </reaction>
</comment>
<keyword evidence="11" id="KW-0963">Cytoplasm</keyword>
<dbReference type="InterPro" id="IPR015424">
    <property type="entry name" value="PyrdxlP-dep_Trfase"/>
</dbReference>
<dbReference type="RefSeq" id="WP_206272162.1">
    <property type="nucleotide sequence ID" value="NZ_CAUDKO010000008.1"/>
</dbReference>
<keyword evidence="4 11" id="KW-0032">Aminotransferase</keyword>
<dbReference type="NCBIfam" id="TIGR00508">
    <property type="entry name" value="bioA"/>
    <property type="match status" value="1"/>
</dbReference>
<dbReference type="SUPFAM" id="SSF53383">
    <property type="entry name" value="PLP-dependent transferases"/>
    <property type="match status" value="1"/>
</dbReference>
<keyword evidence="6 11" id="KW-0949">S-adenosyl-L-methionine</keyword>
<feature type="modified residue" description="N6-(pyridoxal phosphate)lysine" evidence="11">
    <location>
        <position position="297"/>
    </location>
</feature>
<comment type="similarity">
    <text evidence="11">Belongs to the class-III pyridoxal-phosphate-dependent aminotransferase family. BioA subfamily.</text>
</comment>
<dbReference type="Proteomes" id="UP001189792">
    <property type="component" value="Unassembled WGS sequence"/>
</dbReference>
<dbReference type="HAMAP" id="MF_00834">
    <property type="entry name" value="BioA"/>
    <property type="match status" value="1"/>
</dbReference>
<comment type="subunit">
    <text evidence="11">Homodimer.</text>
</comment>
<evidence type="ECO:0000256" key="11">
    <source>
        <dbReference type="HAMAP-Rule" id="MF_00834"/>
    </source>
</evidence>
<feature type="binding site" evidence="11">
    <location>
        <position position="268"/>
    </location>
    <ligand>
        <name>pyridoxal 5'-phosphate</name>
        <dbReference type="ChEBI" id="CHEBI:597326"/>
    </ligand>
</feature>
<dbReference type="PANTHER" id="PTHR42684:SF17">
    <property type="entry name" value="ADENOSYLMETHIONINE-8-AMINO-7-OXONONANOATE AMINOTRANSFERASE"/>
    <property type="match status" value="1"/>
</dbReference>
<evidence type="ECO:0000313" key="12">
    <source>
        <dbReference type="EMBL" id="CAJ0883732.1"/>
    </source>
</evidence>
<keyword evidence="14" id="KW-1185">Reference proteome</keyword>
<dbReference type="CDD" id="cd00610">
    <property type="entry name" value="OAT_like"/>
    <property type="match status" value="1"/>
</dbReference>
<evidence type="ECO:0000256" key="7">
    <source>
        <dbReference type="ARBA" id="ARBA00022756"/>
    </source>
</evidence>
<evidence type="ECO:0000256" key="2">
    <source>
        <dbReference type="ARBA" id="ARBA00004946"/>
    </source>
</evidence>
<comment type="function">
    <text evidence="11">Catalyzes the transfer of the alpha-amino group from S-adenosyl-L-methionine (SAM) to 7-keto-8-aminopelargonic acid (KAPA) to form 7,8-diaminopelargonic acid (DAPA). It is the only aminotransferase known to utilize SAM as an amino donor.</text>
</comment>
<dbReference type="PIRSF" id="PIRSF000521">
    <property type="entry name" value="Transaminase_4ab_Lys_Orn"/>
    <property type="match status" value="1"/>
</dbReference>
<dbReference type="GO" id="GO:0009102">
    <property type="term" value="P:biotin biosynthetic process"/>
    <property type="evidence" value="ECO:0007669"/>
    <property type="project" value="UniProtKB-UniRule"/>
</dbReference>
<keyword evidence="8 11" id="KW-0663">Pyridoxal phosphate</keyword>
<evidence type="ECO:0000256" key="1">
    <source>
        <dbReference type="ARBA" id="ARBA00001933"/>
    </source>
</evidence>
<evidence type="ECO:0000313" key="13">
    <source>
        <dbReference type="EMBL" id="CAJ0901795.1"/>
    </source>
</evidence>
<dbReference type="InterPro" id="IPR005814">
    <property type="entry name" value="Aminotrans_3"/>
</dbReference>
<evidence type="ECO:0000313" key="14">
    <source>
        <dbReference type="Proteomes" id="UP001189792"/>
    </source>
</evidence>
<dbReference type="Gene3D" id="3.90.1150.10">
    <property type="entry name" value="Aspartate Aminotransferase, domain 1"/>
    <property type="match status" value="1"/>
</dbReference>
<evidence type="ECO:0000256" key="8">
    <source>
        <dbReference type="ARBA" id="ARBA00022898"/>
    </source>
</evidence>
<dbReference type="EMBL" id="CAUDLI010000012">
    <property type="protein sequence ID" value="CAJ0901795.1"/>
    <property type="molecule type" value="Genomic_DNA"/>
</dbReference>
<feature type="binding site" evidence="11">
    <location>
        <position position="419"/>
    </location>
    <ligand>
        <name>substrate</name>
    </ligand>
</feature>
<comment type="caution">
    <text evidence="12">The sequence shown here is derived from an EMBL/GenBank/DDBJ whole genome shotgun (WGS) entry which is preliminary data.</text>
</comment>
<dbReference type="Gene3D" id="3.40.640.10">
    <property type="entry name" value="Type I PLP-dependent aspartate aminotransferase-like (Major domain)"/>
    <property type="match status" value="1"/>
</dbReference>
<keyword evidence="7 11" id="KW-0093">Biotin biosynthesis</keyword>
<comment type="subcellular location">
    <subcellularLocation>
        <location evidence="11">Cytoplasm</location>
    </subcellularLocation>
</comment>
<feature type="binding site" evidence="11">
    <location>
        <position position="69"/>
    </location>
    <ligand>
        <name>substrate</name>
    </ligand>
</feature>
<feature type="binding site" evidence="11">
    <location>
        <begin position="129"/>
        <end position="130"/>
    </location>
    <ligand>
        <name>pyridoxal 5'-phosphate</name>
        <dbReference type="ChEBI" id="CHEBI:597326"/>
    </ligand>
</feature>
<gene>
    <name evidence="11 12" type="primary">bioA</name>
    <name evidence="13" type="ORF">R77564_04625</name>
    <name evidence="12" type="ORF">R77567_03602</name>
</gene>
<evidence type="ECO:0000256" key="4">
    <source>
        <dbReference type="ARBA" id="ARBA00022576"/>
    </source>
</evidence>
<dbReference type="PROSITE" id="PS00600">
    <property type="entry name" value="AA_TRANSFER_CLASS_3"/>
    <property type="match status" value="1"/>
</dbReference>
<dbReference type="Proteomes" id="UP001190491">
    <property type="component" value="Unassembled WGS sequence"/>
</dbReference>
<dbReference type="InterPro" id="IPR005815">
    <property type="entry name" value="BioA"/>
</dbReference>
<evidence type="ECO:0000256" key="6">
    <source>
        <dbReference type="ARBA" id="ARBA00022691"/>
    </source>
</evidence>